<gene>
    <name evidence="1" type="primary">ORF117529</name>
</gene>
<evidence type="ECO:0000313" key="1">
    <source>
        <dbReference type="EMBL" id="CEK79796.1"/>
    </source>
</evidence>
<name>A0A0B7AI86_9EUPU</name>
<sequence length="67" mass="7884">MSCYTQYLFELNMTNSTRSLKESSSVYRLMNSIMSENLPTPPGIRRGDCPNTIITYHKIEICWREVY</sequence>
<accession>A0A0B7AI86</accession>
<dbReference type="EMBL" id="HACG01032931">
    <property type="protein sequence ID" value="CEK79796.1"/>
    <property type="molecule type" value="Transcribed_RNA"/>
</dbReference>
<protein>
    <submittedName>
        <fullName evidence="1">Uncharacterized protein</fullName>
    </submittedName>
</protein>
<proteinExistence type="predicted"/>
<reference evidence="1" key="1">
    <citation type="submission" date="2014-12" db="EMBL/GenBank/DDBJ databases">
        <title>Insight into the proteome of Arion vulgaris.</title>
        <authorList>
            <person name="Aradska J."/>
            <person name="Bulat T."/>
            <person name="Smidak R."/>
            <person name="Sarate P."/>
            <person name="Gangsoo J."/>
            <person name="Sialana F."/>
            <person name="Bilban M."/>
            <person name="Lubec G."/>
        </authorList>
    </citation>
    <scope>NUCLEOTIDE SEQUENCE</scope>
    <source>
        <tissue evidence="1">Skin</tissue>
    </source>
</reference>
<organism evidence="1">
    <name type="scientific">Arion vulgaris</name>
    <dbReference type="NCBI Taxonomy" id="1028688"/>
    <lineage>
        <taxon>Eukaryota</taxon>
        <taxon>Metazoa</taxon>
        <taxon>Spiralia</taxon>
        <taxon>Lophotrochozoa</taxon>
        <taxon>Mollusca</taxon>
        <taxon>Gastropoda</taxon>
        <taxon>Heterobranchia</taxon>
        <taxon>Euthyneura</taxon>
        <taxon>Panpulmonata</taxon>
        <taxon>Eupulmonata</taxon>
        <taxon>Stylommatophora</taxon>
        <taxon>Helicina</taxon>
        <taxon>Arionoidea</taxon>
        <taxon>Arionidae</taxon>
        <taxon>Arion</taxon>
    </lineage>
</organism>
<dbReference type="AlphaFoldDB" id="A0A0B7AI86"/>